<proteinExistence type="predicted"/>
<evidence type="ECO:0000313" key="3">
    <source>
        <dbReference type="Proteomes" id="UP001383192"/>
    </source>
</evidence>
<evidence type="ECO:0000256" key="1">
    <source>
        <dbReference type="SAM" id="MobiDB-lite"/>
    </source>
</evidence>
<feature type="compositionally biased region" description="Polar residues" evidence="1">
    <location>
        <begin position="97"/>
        <end position="112"/>
    </location>
</feature>
<keyword evidence="3" id="KW-1185">Reference proteome</keyword>
<feature type="compositionally biased region" description="Polar residues" evidence="1">
    <location>
        <begin position="8"/>
        <end position="17"/>
    </location>
</feature>
<feature type="compositionally biased region" description="Low complexity" evidence="1">
    <location>
        <begin position="18"/>
        <end position="29"/>
    </location>
</feature>
<feature type="compositionally biased region" description="Basic and acidic residues" evidence="1">
    <location>
        <begin position="60"/>
        <end position="77"/>
    </location>
</feature>
<accession>A0AAW0CRR4</accession>
<dbReference type="Proteomes" id="UP001383192">
    <property type="component" value="Unassembled WGS sequence"/>
</dbReference>
<organism evidence="2 3">
    <name type="scientific">Paramarasmius palmivorus</name>
    <dbReference type="NCBI Taxonomy" id="297713"/>
    <lineage>
        <taxon>Eukaryota</taxon>
        <taxon>Fungi</taxon>
        <taxon>Dikarya</taxon>
        <taxon>Basidiomycota</taxon>
        <taxon>Agaricomycotina</taxon>
        <taxon>Agaricomycetes</taxon>
        <taxon>Agaricomycetidae</taxon>
        <taxon>Agaricales</taxon>
        <taxon>Marasmiineae</taxon>
        <taxon>Marasmiaceae</taxon>
        <taxon>Paramarasmius</taxon>
    </lineage>
</organism>
<comment type="caution">
    <text evidence="2">The sequence shown here is derived from an EMBL/GenBank/DDBJ whole genome shotgun (WGS) entry which is preliminary data.</text>
</comment>
<dbReference type="AlphaFoldDB" id="A0AAW0CRR4"/>
<reference evidence="2 3" key="1">
    <citation type="submission" date="2024-01" db="EMBL/GenBank/DDBJ databases">
        <title>A draft genome for a cacao thread blight-causing isolate of Paramarasmius palmivorus.</title>
        <authorList>
            <person name="Baruah I.K."/>
            <person name="Bukari Y."/>
            <person name="Amoako-Attah I."/>
            <person name="Meinhardt L.W."/>
            <person name="Bailey B.A."/>
            <person name="Cohen S.P."/>
        </authorList>
    </citation>
    <scope>NUCLEOTIDE SEQUENCE [LARGE SCALE GENOMIC DNA]</scope>
    <source>
        <strain evidence="2 3">GH-12</strain>
    </source>
</reference>
<name>A0AAW0CRR4_9AGAR</name>
<dbReference type="EMBL" id="JAYKXP010000033">
    <property type="protein sequence ID" value="KAK7041602.1"/>
    <property type="molecule type" value="Genomic_DNA"/>
</dbReference>
<gene>
    <name evidence="2" type="ORF">VNI00_009191</name>
</gene>
<evidence type="ECO:0000313" key="2">
    <source>
        <dbReference type="EMBL" id="KAK7041602.1"/>
    </source>
</evidence>
<protein>
    <submittedName>
        <fullName evidence="2">Uncharacterized protein</fullName>
    </submittedName>
</protein>
<feature type="region of interest" description="Disordered" evidence="1">
    <location>
        <begin position="1"/>
        <end position="112"/>
    </location>
</feature>
<sequence length="413" mass="45327">MLKHKSSSIHISQLGELSSSSSNTTSFFFLEDEEEDGLFTKPKAKPRERSESVVTIKSGRSGEKDGHRREKSQGKENQHKKKRSRDIEDDKRRTRQRCSSISAPDTTGPNSTVPFPSQAVQPTQAQPIPFVSKIPIPTKLKTTSKLPTAILMPTRAAPSIPVLTTGSHNRQLSQVVSHSRHVSSSSVSQSFKPFPANFTGTADKGEWSVCVEFYKRKPYFDVWDLDTDAVDEVYIGIPAYLRLKSLSSSAPTSTEPNLPPEIKHVSLACSSPSTGFAVSYQGHSLRDTFTPEKGIVVSKKLRSMLPSGDAARVRTSLKGMGYLPPDATPTLAPEDEHDSWERDQDGWFLPLLVPIPMSLIRVGNARAFRVITSVGVVSEVDGVPGLGVVRAETEMVISHLKSELEMKGRVSFG</sequence>